<proteinExistence type="predicted"/>
<accession>A0A699Z5T2</accession>
<gene>
    <name evidence="1" type="ORF">HaLaN_06183</name>
</gene>
<dbReference type="Proteomes" id="UP000485058">
    <property type="component" value="Unassembled WGS sequence"/>
</dbReference>
<keyword evidence="2" id="KW-1185">Reference proteome</keyword>
<organism evidence="1 2">
    <name type="scientific">Haematococcus lacustris</name>
    <name type="common">Green alga</name>
    <name type="synonym">Haematococcus pluvialis</name>
    <dbReference type="NCBI Taxonomy" id="44745"/>
    <lineage>
        <taxon>Eukaryota</taxon>
        <taxon>Viridiplantae</taxon>
        <taxon>Chlorophyta</taxon>
        <taxon>core chlorophytes</taxon>
        <taxon>Chlorophyceae</taxon>
        <taxon>CS clade</taxon>
        <taxon>Chlamydomonadales</taxon>
        <taxon>Haematococcaceae</taxon>
        <taxon>Haematococcus</taxon>
    </lineage>
</organism>
<evidence type="ECO:0000313" key="2">
    <source>
        <dbReference type="Proteomes" id="UP000485058"/>
    </source>
</evidence>
<name>A0A699Z5T2_HAELA</name>
<dbReference type="AlphaFoldDB" id="A0A699Z5T2"/>
<evidence type="ECO:0000313" key="1">
    <source>
        <dbReference type="EMBL" id="GFH10802.1"/>
    </source>
</evidence>
<comment type="caution">
    <text evidence="1">The sequence shown here is derived from an EMBL/GenBank/DDBJ whole genome shotgun (WGS) entry which is preliminary data.</text>
</comment>
<protein>
    <submittedName>
        <fullName evidence="1">Uncharacterized protein</fullName>
    </submittedName>
</protein>
<dbReference type="EMBL" id="BLLF01000348">
    <property type="protein sequence ID" value="GFH10802.1"/>
    <property type="molecule type" value="Genomic_DNA"/>
</dbReference>
<reference evidence="1 2" key="1">
    <citation type="submission" date="2020-02" db="EMBL/GenBank/DDBJ databases">
        <title>Draft genome sequence of Haematococcus lacustris strain NIES-144.</title>
        <authorList>
            <person name="Morimoto D."/>
            <person name="Nakagawa S."/>
            <person name="Yoshida T."/>
            <person name="Sawayama S."/>
        </authorList>
    </citation>
    <scope>NUCLEOTIDE SEQUENCE [LARGE SCALE GENOMIC DNA]</scope>
    <source>
        <strain evidence="1 2">NIES-144</strain>
    </source>
</reference>
<sequence length="140" mass="15395">MTRYGTGAGTGAVWEQRATYAFGWGLNTVRGWRLFSVSHDASRLAGLLPVVADAGRLINSTHFFCLLMCVATASWRPSARQPWLCGDLRKVQLLLGRAPPDPKANASWWQWLLSFLVGSCTVFPSINCPHPNGAIPRVQL</sequence>